<evidence type="ECO:0000256" key="6">
    <source>
        <dbReference type="SAM" id="Phobius"/>
    </source>
</evidence>
<evidence type="ECO:0000256" key="1">
    <source>
        <dbReference type="ARBA" id="ARBA00004141"/>
    </source>
</evidence>
<keyword evidence="3" id="KW-0201">Cytochrome c-type biogenesis</keyword>
<gene>
    <name evidence="8" type="ORF">OKA05_10895</name>
</gene>
<feature type="transmembrane region" description="Helical" evidence="6">
    <location>
        <begin position="12"/>
        <end position="36"/>
    </location>
</feature>
<evidence type="ECO:0000256" key="4">
    <source>
        <dbReference type="ARBA" id="ARBA00022989"/>
    </source>
</evidence>
<keyword evidence="5 6" id="KW-0472">Membrane</keyword>
<evidence type="ECO:0000256" key="2">
    <source>
        <dbReference type="ARBA" id="ARBA00022692"/>
    </source>
</evidence>
<reference evidence="8 9" key="1">
    <citation type="submission" date="2022-10" db="EMBL/GenBank/DDBJ databases">
        <title>Luteolibacter arcticus strain CCTCC AB 2014275, whole genome shotgun sequencing project.</title>
        <authorList>
            <person name="Zhao G."/>
            <person name="Shen L."/>
        </authorList>
    </citation>
    <scope>NUCLEOTIDE SEQUENCE [LARGE SCALE GENOMIC DNA]</scope>
    <source>
        <strain evidence="8 9">CCTCC AB 2014275</strain>
    </source>
</reference>
<accession>A0ABT3GHT2</accession>
<dbReference type="EMBL" id="JAPDDT010000003">
    <property type="protein sequence ID" value="MCW1923061.1"/>
    <property type="molecule type" value="Genomic_DNA"/>
</dbReference>
<feature type="transmembrane region" description="Helical" evidence="6">
    <location>
        <begin position="112"/>
        <end position="130"/>
    </location>
</feature>
<evidence type="ECO:0000259" key="7">
    <source>
        <dbReference type="Pfam" id="PF05140"/>
    </source>
</evidence>
<feature type="domain" description="ResB-like" evidence="7">
    <location>
        <begin position="104"/>
        <end position="360"/>
    </location>
</feature>
<keyword evidence="9" id="KW-1185">Reference proteome</keyword>
<evidence type="ECO:0000256" key="5">
    <source>
        <dbReference type="ARBA" id="ARBA00023136"/>
    </source>
</evidence>
<dbReference type="InterPro" id="IPR007816">
    <property type="entry name" value="ResB-like_domain"/>
</dbReference>
<dbReference type="Proteomes" id="UP001320876">
    <property type="component" value="Unassembled WGS sequence"/>
</dbReference>
<sequence>MNDSARKSWPVRIFHVLSSFGLATILLVILMLQTWLATLEQVHFGLHTTLQKYFDIHSWYVIPDAGIIREDLVGKYLPPLPGGYWVCALLALNLTLGGIIRMRKGWRTAGVLMAHFSIVFMIIAGGVAQLKEERGVMMLSEEENGPLPKTADYANAFTETTIEITEVKDGKPVGPVHFVKDAYYSDLTLKDQRKVNLPKLPFDLELQGFVANAKAMSTGSMAPDRGEPVVDGWFLYSREPNKESELDTPGIHARVMPRDGGKGQVMLLVATDPDAFGPRPPVTVKSGDRTFVVRLDKRVWPVPFQITLTDARSEYHPNTNRAKLFESDVIRTQNGQETKHFIEMNEPMRQGGLTLYQRTMMNSPSGGSQESTISGFEVVRNPSDKWPEYSIWVASFGLCLHFLIKLWSFLFRSKSTPAPQS</sequence>
<name>A0ABT3GHT2_9BACT</name>
<evidence type="ECO:0000313" key="9">
    <source>
        <dbReference type="Proteomes" id="UP001320876"/>
    </source>
</evidence>
<protein>
    <submittedName>
        <fullName evidence="8">Cytochrome c biogenesis protein ResB</fullName>
    </submittedName>
</protein>
<dbReference type="RefSeq" id="WP_264487166.1">
    <property type="nucleotide sequence ID" value="NZ_JAPDDT010000003.1"/>
</dbReference>
<evidence type="ECO:0000313" key="8">
    <source>
        <dbReference type="EMBL" id="MCW1923061.1"/>
    </source>
</evidence>
<evidence type="ECO:0000256" key="3">
    <source>
        <dbReference type="ARBA" id="ARBA00022748"/>
    </source>
</evidence>
<keyword evidence="2 6" id="KW-0812">Transmembrane</keyword>
<organism evidence="8 9">
    <name type="scientific">Luteolibacter arcticus</name>
    <dbReference type="NCBI Taxonomy" id="1581411"/>
    <lineage>
        <taxon>Bacteria</taxon>
        <taxon>Pseudomonadati</taxon>
        <taxon>Verrucomicrobiota</taxon>
        <taxon>Verrucomicrobiia</taxon>
        <taxon>Verrucomicrobiales</taxon>
        <taxon>Verrucomicrobiaceae</taxon>
        <taxon>Luteolibacter</taxon>
    </lineage>
</organism>
<keyword evidence="4 6" id="KW-1133">Transmembrane helix</keyword>
<comment type="subcellular location">
    <subcellularLocation>
        <location evidence="1">Membrane</location>
        <topology evidence="1">Multi-pass membrane protein</topology>
    </subcellularLocation>
</comment>
<proteinExistence type="predicted"/>
<feature type="transmembrane region" description="Helical" evidence="6">
    <location>
        <begin position="389"/>
        <end position="411"/>
    </location>
</feature>
<dbReference type="Pfam" id="PF05140">
    <property type="entry name" value="ResB"/>
    <property type="match status" value="1"/>
</dbReference>
<feature type="transmembrane region" description="Helical" evidence="6">
    <location>
        <begin position="82"/>
        <end position="100"/>
    </location>
</feature>
<comment type="caution">
    <text evidence="8">The sequence shown here is derived from an EMBL/GenBank/DDBJ whole genome shotgun (WGS) entry which is preliminary data.</text>
</comment>